<sequence>METAQVFPVLKTPKLDVALRVESHQSRVEGQNHLPRPAAHTSFDAALDKFGFLGCKSTEPVHVQPPTHNISKSFSTTLHLFNSQPILILGIALTQVQHLAFDLEISNDPLLKLFQVPLDATPSFTYVNHTTQLGIICKLTEAALDPFIYVINEDI</sequence>
<comment type="caution">
    <text evidence="1">The sequence shown here is derived from an EMBL/GenBank/DDBJ whole genome shotgun (WGS) entry which is preliminary data.</text>
</comment>
<dbReference type="Proteomes" id="UP001145742">
    <property type="component" value="Unassembled WGS sequence"/>
</dbReference>
<evidence type="ECO:0000313" key="2">
    <source>
        <dbReference type="Proteomes" id="UP001145742"/>
    </source>
</evidence>
<proteinExistence type="predicted"/>
<gene>
    <name evidence="1" type="ORF">WISP_92138</name>
</gene>
<evidence type="ECO:0000313" key="1">
    <source>
        <dbReference type="EMBL" id="KAJ7413291.1"/>
    </source>
</evidence>
<keyword evidence="2" id="KW-1185">Reference proteome</keyword>
<name>A0ABQ9D192_9PASS</name>
<accession>A0ABQ9D192</accession>
<reference evidence="1" key="1">
    <citation type="submission" date="2019-10" db="EMBL/GenBank/DDBJ databases">
        <authorList>
            <person name="Soares A.E.R."/>
            <person name="Aleixo A."/>
            <person name="Schneider P."/>
            <person name="Miyaki C.Y."/>
            <person name="Schneider M.P."/>
            <person name="Mello C."/>
            <person name="Vasconcelos A.T.R."/>
        </authorList>
    </citation>
    <scope>NUCLEOTIDE SEQUENCE</scope>
    <source>
        <tissue evidence="1">Muscle</tissue>
    </source>
</reference>
<organism evidence="1 2">
    <name type="scientific">Willisornis vidua</name>
    <name type="common">Xingu scale-backed antbird</name>
    <dbReference type="NCBI Taxonomy" id="1566151"/>
    <lineage>
        <taxon>Eukaryota</taxon>
        <taxon>Metazoa</taxon>
        <taxon>Chordata</taxon>
        <taxon>Craniata</taxon>
        <taxon>Vertebrata</taxon>
        <taxon>Euteleostomi</taxon>
        <taxon>Archelosauria</taxon>
        <taxon>Archosauria</taxon>
        <taxon>Dinosauria</taxon>
        <taxon>Saurischia</taxon>
        <taxon>Theropoda</taxon>
        <taxon>Coelurosauria</taxon>
        <taxon>Aves</taxon>
        <taxon>Neognathae</taxon>
        <taxon>Neoaves</taxon>
        <taxon>Telluraves</taxon>
        <taxon>Australaves</taxon>
        <taxon>Passeriformes</taxon>
        <taxon>Thamnophilidae</taxon>
        <taxon>Willisornis</taxon>
    </lineage>
</organism>
<dbReference type="EMBL" id="WHWB01034150">
    <property type="protein sequence ID" value="KAJ7413291.1"/>
    <property type="molecule type" value="Genomic_DNA"/>
</dbReference>
<protein>
    <submittedName>
        <fullName evidence="1">Uncharacterized protein</fullName>
    </submittedName>
</protein>